<dbReference type="eggNOG" id="COG1835">
    <property type="taxonomic scope" value="Bacteria"/>
</dbReference>
<feature type="transmembrane region" description="Helical" evidence="1">
    <location>
        <begin position="80"/>
        <end position="102"/>
    </location>
</feature>
<evidence type="ECO:0000313" key="3">
    <source>
        <dbReference type="EMBL" id="CAR57432.1"/>
    </source>
</evidence>
<feature type="transmembrane region" description="Helical" evidence="1">
    <location>
        <begin position="157"/>
        <end position="175"/>
    </location>
</feature>
<dbReference type="GO" id="GO:0000271">
    <property type="term" value="P:polysaccharide biosynthetic process"/>
    <property type="evidence" value="ECO:0007669"/>
    <property type="project" value="TreeGrafter"/>
</dbReference>
<dbReference type="Pfam" id="PF01757">
    <property type="entry name" value="Acyl_transf_3"/>
    <property type="match status" value="1"/>
</dbReference>
<dbReference type="GO" id="GO:0016020">
    <property type="term" value="C:membrane"/>
    <property type="evidence" value="ECO:0007669"/>
    <property type="project" value="TreeGrafter"/>
</dbReference>
<dbReference type="KEGG" id="bcj:BCAS0504"/>
<name>B4ENQ0_BURCJ</name>
<dbReference type="AlphaFoldDB" id="B4ENQ0"/>
<feature type="transmembrane region" description="Helical" evidence="1">
    <location>
        <begin position="211"/>
        <end position="231"/>
    </location>
</feature>
<feature type="transmembrane region" description="Helical" evidence="1">
    <location>
        <begin position="181"/>
        <end position="199"/>
    </location>
</feature>
<sequence length="377" mass="41669">MTKDVPYLNGLRAFAAIWVVVAHCMIWGGWTLTPIPDPKLAVDLFMMISGYLMAYNARLRDSVEPMTRPSSWLRFYIRRYFRIAPAYYVSLVFAVVTSTTFLKGYKVLQLLNPDFWGSGGIYDPSTITYTAGNLAAHVTFAFGLLPRYTFSTMLPDWSLSLEMQFYLAFPFLYILMRKAGAVTTAILLGVSAFAIARTLTGVFPEPGFLPLKLSLFLVGMLIAEIPFGVTFRQKAAIATLTATLPFAQESTYHGQWWLLPILSIMLYVLTVTGTEDSSRATFATKVLGSRMAYALSDASYGIYLFHGFFIALSGSTLFGDAGLLQLNGNYRSAVLCAIALPGSALLAMLIHRYVERPGVNLGRSAANIFTSNTPKLR</sequence>
<feature type="transmembrane region" description="Helical" evidence="1">
    <location>
        <begin position="7"/>
        <end position="28"/>
    </location>
</feature>
<keyword evidence="1" id="KW-1133">Transmembrane helix</keyword>
<dbReference type="GO" id="GO:0016747">
    <property type="term" value="F:acyltransferase activity, transferring groups other than amino-acyl groups"/>
    <property type="evidence" value="ECO:0007669"/>
    <property type="project" value="InterPro"/>
</dbReference>
<accession>B4ENQ0</accession>
<gene>
    <name evidence="3" type="primary">BcepMu53</name>
    <name evidence="3" type="ORF">BCAS0504</name>
</gene>
<reference evidence="3 4" key="1">
    <citation type="journal article" date="2009" name="J. Bacteriol.">
        <title>The genome of Burkholderia cenocepacia J2315, an epidemic pathogen of cystic fibrosis patients.</title>
        <authorList>
            <person name="Holden M.T."/>
            <person name="Seth-Smith H.M."/>
            <person name="Crossman L.C."/>
            <person name="Sebaihia M."/>
            <person name="Bentley S.D."/>
            <person name="Cerdeno-Tarraga A.M."/>
            <person name="Thomson N.R."/>
            <person name="Bason N."/>
            <person name="Quail M.A."/>
            <person name="Sharp S."/>
            <person name="Cherevach I."/>
            <person name="Churcher C."/>
            <person name="Goodhead I."/>
            <person name="Hauser H."/>
            <person name="Holroyd N."/>
            <person name="Mungall K."/>
            <person name="Scott P."/>
            <person name="Walker D."/>
            <person name="White B."/>
            <person name="Rose H."/>
            <person name="Iversen P."/>
            <person name="Mil-Homens D."/>
            <person name="Rocha E.P."/>
            <person name="Fialho A.M."/>
            <person name="Baldwin A."/>
            <person name="Dowson C."/>
            <person name="Barrell B.G."/>
            <person name="Govan J.R."/>
            <person name="Vandamme P."/>
            <person name="Hart C.A."/>
            <person name="Mahenthiralingam E."/>
            <person name="Parkhill J."/>
        </authorList>
    </citation>
    <scope>NUCLEOTIDE SEQUENCE [LARGE SCALE GENOMIC DNA]</scope>
    <source>
        <strain evidence="4">ATCC BAA-245 / DSM 16553 / LMG 16656 / NCTC 13227 / J2315 / CF5610</strain>
    </source>
</reference>
<feature type="transmembrane region" description="Helical" evidence="1">
    <location>
        <begin position="332"/>
        <end position="354"/>
    </location>
</feature>
<proteinExistence type="predicted"/>
<dbReference type="PANTHER" id="PTHR23028">
    <property type="entry name" value="ACETYLTRANSFERASE"/>
    <property type="match status" value="1"/>
</dbReference>
<organism evidence="3 4">
    <name type="scientific">Burkholderia cenocepacia (strain ATCC BAA-245 / DSM 16553 / LMG 16656 / NCTC 13227 / J2315 / CF5610)</name>
    <name type="common">Burkholderia cepacia (strain J2315)</name>
    <dbReference type="NCBI Taxonomy" id="216591"/>
    <lineage>
        <taxon>Bacteria</taxon>
        <taxon>Pseudomonadati</taxon>
        <taxon>Pseudomonadota</taxon>
        <taxon>Betaproteobacteria</taxon>
        <taxon>Burkholderiales</taxon>
        <taxon>Burkholderiaceae</taxon>
        <taxon>Burkholderia</taxon>
        <taxon>Burkholderia cepacia complex</taxon>
    </lineage>
</organism>
<evidence type="ECO:0000313" key="4">
    <source>
        <dbReference type="Proteomes" id="UP000001035"/>
    </source>
</evidence>
<dbReference type="Proteomes" id="UP000001035">
    <property type="component" value="Chromosome 3"/>
</dbReference>
<dbReference type="HOGENOM" id="CLU_005679_2_1_4"/>
<protein>
    <submittedName>
        <fullName evidence="3">Phage transmembrane acetyltransferase</fullName>
    </submittedName>
</protein>
<dbReference type="InterPro" id="IPR050879">
    <property type="entry name" value="Acyltransferase_3"/>
</dbReference>
<feature type="domain" description="Acyltransferase 3" evidence="2">
    <location>
        <begin position="6"/>
        <end position="347"/>
    </location>
</feature>
<evidence type="ECO:0000256" key="1">
    <source>
        <dbReference type="SAM" id="Phobius"/>
    </source>
</evidence>
<evidence type="ECO:0000259" key="2">
    <source>
        <dbReference type="Pfam" id="PF01757"/>
    </source>
</evidence>
<feature type="transmembrane region" description="Helical" evidence="1">
    <location>
        <begin position="40"/>
        <end position="59"/>
    </location>
</feature>
<feature type="transmembrane region" description="Helical" evidence="1">
    <location>
        <begin position="254"/>
        <end position="271"/>
    </location>
</feature>
<feature type="transmembrane region" description="Helical" evidence="1">
    <location>
        <begin position="292"/>
        <end position="312"/>
    </location>
</feature>
<dbReference type="EMBL" id="AM747722">
    <property type="protein sequence ID" value="CAR57432.1"/>
    <property type="molecule type" value="Genomic_DNA"/>
</dbReference>
<dbReference type="InterPro" id="IPR002656">
    <property type="entry name" value="Acyl_transf_3_dom"/>
</dbReference>
<dbReference type="PANTHER" id="PTHR23028:SF53">
    <property type="entry name" value="ACYL_TRANSF_3 DOMAIN-CONTAINING PROTEIN"/>
    <property type="match status" value="1"/>
</dbReference>
<dbReference type="RefSeq" id="WP_006485378.1">
    <property type="nucleotide sequence ID" value="NC_011002.1"/>
</dbReference>
<keyword evidence="4" id="KW-1185">Reference proteome</keyword>
<dbReference type="BioCyc" id="BCEN216591:G1G1V-7503-MONOMER"/>
<keyword evidence="1 3" id="KW-0812">Transmembrane</keyword>
<keyword evidence="1" id="KW-0472">Membrane</keyword>